<dbReference type="GO" id="GO:0030313">
    <property type="term" value="C:cell envelope"/>
    <property type="evidence" value="ECO:0007669"/>
    <property type="project" value="UniProtKB-SubCell"/>
</dbReference>
<dbReference type="Pfam" id="PF00578">
    <property type="entry name" value="AhpC-TSA"/>
    <property type="match status" value="1"/>
</dbReference>
<keyword evidence="3" id="KW-1015">Disulfide bond</keyword>
<keyword evidence="2" id="KW-0201">Cytochrome c-type biogenesis</keyword>
<evidence type="ECO:0000313" key="7">
    <source>
        <dbReference type="Proteomes" id="UP000185781"/>
    </source>
</evidence>
<dbReference type="PROSITE" id="PS51352">
    <property type="entry name" value="THIOREDOXIN_2"/>
    <property type="match status" value="1"/>
</dbReference>
<keyword evidence="4" id="KW-0676">Redox-active center</keyword>
<comment type="subcellular location">
    <subcellularLocation>
        <location evidence="1">Cell envelope</location>
    </subcellularLocation>
</comment>
<evidence type="ECO:0000259" key="5">
    <source>
        <dbReference type="PROSITE" id="PS51352"/>
    </source>
</evidence>
<sequence length="173" mass="20449">MNRYFIMKTITLLLIFFSVIFNAQKRQFWTYPDLENKIGTHFPIENYKNSEGKNFNSNDLKGKISFINFWSTHCEPCLEELPYLNKLKELSGEKVNFIAITYDSKEKVDQFLTKKPFNFQHITDSGQELKSYFTLLRNPMTFLVDKNGNIQEITGTIEETKFEILQKIVKESF</sequence>
<reference evidence="6 7" key="1">
    <citation type="submission" date="2017-01" db="EMBL/GenBank/DDBJ databases">
        <authorList>
            <person name="Mah S.A."/>
            <person name="Swanson W.J."/>
            <person name="Moy G.W."/>
            <person name="Vacquier V.D."/>
        </authorList>
    </citation>
    <scope>NUCLEOTIDE SEQUENCE [LARGE SCALE GENOMIC DNA]</scope>
    <source>
        <strain evidence="6 7">DSM 18014</strain>
    </source>
</reference>
<dbReference type="GO" id="GO:0016491">
    <property type="term" value="F:oxidoreductase activity"/>
    <property type="evidence" value="ECO:0007669"/>
    <property type="project" value="InterPro"/>
</dbReference>
<dbReference type="InterPro" id="IPR013766">
    <property type="entry name" value="Thioredoxin_domain"/>
</dbReference>
<evidence type="ECO:0000313" key="6">
    <source>
        <dbReference type="EMBL" id="SIS77688.1"/>
    </source>
</evidence>
<dbReference type="STRING" id="373672.SAMN05421785_102520"/>
<evidence type="ECO:0000256" key="1">
    <source>
        <dbReference type="ARBA" id="ARBA00004196"/>
    </source>
</evidence>
<evidence type="ECO:0000256" key="3">
    <source>
        <dbReference type="ARBA" id="ARBA00023157"/>
    </source>
</evidence>
<dbReference type="PANTHER" id="PTHR42852">
    <property type="entry name" value="THIOL:DISULFIDE INTERCHANGE PROTEIN DSBE"/>
    <property type="match status" value="1"/>
</dbReference>
<proteinExistence type="predicted"/>
<dbReference type="EMBL" id="FTOV01000002">
    <property type="protein sequence ID" value="SIS77688.1"/>
    <property type="molecule type" value="Genomic_DNA"/>
</dbReference>
<organism evidence="6 7">
    <name type="scientific">Chryseobacterium gambrini</name>
    <dbReference type="NCBI Taxonomy" id="373672"/>
    <lineage>
        <taxon>Bacteria</taxon>
        <taxon>Pseudomonadati</taxon>
        <taxon>Bacteroidota</taxon>
        <taxon>Flavobacteriia</taxon>
        <taxon>Flavobacteriales</taxon>
        <taxon>Weeksellaceae</taxon>
        <taxon>Chryseobacterium group</taxon>
        <taxon>Chryseobacterium</taxon>
    </lineage>
</organism>
<dbReference type="AlphaFoldDB" id="A0A1N7LV03"/>
<keyword evidence="6" id="KW-0413">Isomerase</keyword>
<protein>
    <submittedName>
        <fullName evidence="6">Thiol-disulfide isomerase or thioredoxin</fullName>
    </submittedName>
</protein>
<name>A0A1N7LV03_9FLAO</name>
<dbReference type="Proteomes" id="UP000185781">
    <property type="component" value="Unassembled WGS sequence"/>
</dbReference>
<feature type="domain" description="Thioredoxin" evidence="5">
    <location>
        <begin position="36"/>
        <end position="173"/>
    </location>
</feature>
<dbReference type="GO" id="GO:0016853">
    <property type="term" value="F:isomerase activity"/>
    <property type="evidence" value="ECO:0007669"/>
    <property type="project" value="UniProtKB-KW"/>
</dbReference>
<dbReference type="InterPro" id="IPR036249">
    <property type="entry name" value="Thioredoxin-like_sf"/>
</dbReference>
<dbReference type="PANTHER" id="PTHR42852:SF6">
    <property type="entry name" value="THIOL:DISULFIDE INTERCHANGE PROTEIN DSBE"/>
    <property type="match status" value="1"/>
</dbReference>
<dbReference type="InterPro" id="IPR050553">
    <property type="entry name" value="Thioredoxin_ResA/DsbE_sf"/>
</dbReference>
<evidence type="ECO:0000256" key="4">
    <source>
        <dbReference type="ARBA" id="ARBA00023284"/>
    </source>
</evidence>
<dbReference type="OrthoDB" id="9815205at2"/>
<dbReference type="SUPFAM" id="SSF52833">
    <property type="entry name" value="Thioredoxin-like"/>
    <property type="match status" value="1"/>
</dbReference>
<dbReference type="Gene3D" id="3.40.30.10">
    <property type="entry name" value="Glutaredoxin"/>
    <property type="match status" value="1"/>
</dbReference>
<dbReference type="GO" id="GO:0016209">
    <property type="term" value="F:antioxidant activity"/>
    <property type="evidence" value="ECO:0007669"/>
    <property type="project" value="InterPro"/>
</dbReference>
<dbReference type="CDD" id="cd02966">
    <property type="entry name" value="TlpA_like_family"/>
    <property type="match status" value="1"/>
</dbReference>
<accession>A0A1N7LV03</accession>
<evidence type="ECO:0000256" key="2">
    <source>
        <dbReference type="ARBA" id="ARBA00022748"/>
    </source>
</evidence>
<dbReference type="InterPro" id="IPR000866">
    <property type="entry name" value="AhpC/TSA"/>
</dbReference>
<dbReference type="GO" id="GO:0017004">
    <property type="term" value="P:cytochrome complex assembly"/>
    <property type="evidence" value="ECO:0007669"/>
    <property type="project" value="UniProtKB-KW"/>
</dbReference>
<gene>
    <name evidence="6" type="ORF">SAMN05421785_102520</name>
</gene>